<gene>
    <name evidence="5" type="ORF">K503DRAFT_834275</name>
</gene>
<dbReference type="Proteomes" id="UP000092154">
    <property type="component" value="Unassembled WGS sequence"/>
</dbReference>
<dbReference type="AlphaFoldDB" id="A0A1B7MNW2"/>
<accession>A0A1B7MNW2</accession>
<name>A0A1B7MNW2_9AGAM</name>
<evidence type="ECO:0000313" key="6">
    <source>
        <dbReference type="Proteomes" id="UP000092154"/>
    </source>
</evidence>
<evidence type="ECO:0000256" key="2">
    <source>
        <dbReference type="ARBA" id="ARBA00004613"/>
    </source>
</evidence>
<dbReference type="GO" id="GO:0005576">
    <property type="term" value="C:extracellular region"/>
    <property type="evidence" value="ECO:0007669"/>
    <property type="project" value="UniProtKB-SubCell"/>
</dbReference>
<evidence type="ECO:0000256" key="3">
    <source>
        <dbReference type="ARBA" id="ARBA00022525"/>
    </source>
</evidence>
<dbReference type="OrthoDB" id="2427869at2759"/>
<reference evidence="5 6" key="1">
    <citation type="submission" date="2016-06" db="EMBL/GenBank/DDBJ databases">
        <title>Comparative genomics of the ectomycorrhizal sister species Rhizopogon vinicolor and Rhizopogon vesiculosus (Basidiomycota: Boletales) reveals a divergence of the mating type B locus.</title>
        <authorList>
            <consortium name="DOE Joint Genome Institute"/>
            <person name="Mujic A.B."/>
            <person name="Kuo A."/>
            <person name="Tritt A."/>
            <person name="Lipzen A."/>
            <person name="Chen C."/>
            <person name="Johnson J."/>
            <person name="Sharma A."/>
            <person name="Barry K."/>
            <person name="Grigoriev I.V."/>
            <person name="Spatafora J.W."/>
        </authorList>
    </citation>
    <scope>NUCLEOTIDE SEQUENCE [LARGE SCALE GENOMIC DNA]</scope>
    <source>
        <strain evidence="5 6">AM-OR11-026</strain>
    </source>
</reference>
<proteinExistence type="predicted"/>
<protein>
    <recommendedName>
        <fullName evidence="4">Crinkler effector protein N-terminal domain-containing protein</fullName>
    </recommendedName>
</protein>
<dbReference type="InParanoid" id="A0A1B7MNW2"/>
<organism evidence="5 6">
    <name type="scientific">Rhizopogon vinicolor AM-OR11-026</name>
    <dbReference type="NCBI Taxonomy" id="1314800"/>
    <lineage>
        <taxon>Eukaryota</taxon>
        <taxon>Fungi</taxon>
        <taxon>Dikarya</taxon>
        <taxon>Basidiomycota</taxon>
        <taxon>Agaricomycotina</taxon>
        <taxon>Agaricomycetes</taxon>
        <taxon>Agaricomycetidae</taxon>
        <taxon>Boletales</taxon>
        <taxon>Suillineae</taxon>
        <taxon>Rhizopogonaceae</taxon>
        <taxon>Rhizopogon</taxon>
    </lineage>
</organism>
<dbReference type="Pfam" id="PF20147">
    <property type="entry name" value="Crinkler"/>
    <property type="match status" value="1"/>
</dbReference>
<sequence length="373" mass="41503">MTNMLQLNCWALGDDPNNVFSVEIGSAQPWVRLTNIIKGANEHAFSDIDAAGLRLWKVKTDLKEDINPNTLGIEDMSKIAERLERQVGSWRIPLSDVFTGGVDAGSLHIIVERCPASPLQALYDVVCNKPDALLERQTVRYETEMMHEGEIKCESCAITGQPGIGTSIFILYLLLKPCPFGGATGMTGYRILVLSNILWTFGKKKNLRCFRVLLYLQFGQEKVIEILYLSSKWGPFPRFLMAAIQNPQLEDIMCDNVKEAARTFVGNPTGLISGRWRCSSICSALTSGLKPFGWFTFTDDLLQRFPSVIFERMIISADDVQYAGSLSMLGVGFLSECTSIRTGTLELSVEMPLNDPLSVLRHKSECGKQICVI</sequence>
<comment type="subcellular location">
    <subcellularLocation>
        <location evidence="1">Host cell</location>
    </subcellularLocation>
    <subcellularLocation>
        <location evidence="2">Secreted</location>
    </subcellularLocation>
</comment>
<dbReference type="InterPro" id="IPR045379">
    <property type="entry name" value="Crinkler_N"/>
</dbReference>
<keyword evidence="6" id="KW-1185">Reference proteome</keyword>
<feature type="domain" description="Crinkler effector protein N-terminal" evidence="4">
    <location>
        <begin position="5"/>
        <end position="112"/>
    </location>
</feature>
<evidence type="ECO:0000259" key="4">
    <source>
        <dbReference type="Pfam" id="PF20147"/>
    </source>
</evidence>
<dbReference type="EMBL" id="KV448630">
    <property type="protein sequence ID" value="OAX34304.1"/>
    <property type="molecule type" value="Genomic_DNA"/>
</dbReference>
<evidence type="ECO:0000313" key="5">
    <source>
        <dbReference type="EMBL" id="OAX34304.1"/>
    </source>
</evidence>
<dbReference type="GO" id="GO:0043657">
    <property type="term" value="C:host cell"/>
    <property type="evidence" value="ECO:0007669"/>
    <property type="project" value="UniProtKB-SubCell"/>
</dbReference>
<evidence type="ECO:0000256" key="1">
    <source>
        <dbReference type="ARBA" id="ARBA00004340"/>
    </source>
</evidence>
<keyword evidence="3" id="KW-0964">Secreted</keyword>